<evidence type="ECO:0000313" key="3">
    <source>
        <dbReference type="Proteomes" id="UP000287171"/>
    </source>
</evidence>
<dbReference type="NCBIfam" id="TIGR02246">
    <property type="entry name" value="SgcJ/EcaC family oxidoreductase"/>
    <property type="match status" value="1"/>
</dbReference>
<feature type="domain" description="DUF4440" evidence="1">
    <location>
        <begin position="15"/>
        <end position="126"/>
    </location>
</feature>
<organism evidence="2 3">
    <name type="scientific">Dictyobacter alpinus</name>
    <dbReference type="NCBI Taxonomy" id="2014873"/>
    <lineage>
        <taxon>Bacteria</taxon>
        <taxon>Bacillati</taxon>
        <taxon>Chloroflexota</taxon>
        <taxon>Ktedonobacteria</taxon>
        <taxon>Ktedonobacterales</taxon>
        <taxon>Dictyobacteraceae</taxon>
        <taxon>Dictyobacter</taxon>
    </lineage>
</organism>
<gene>
    <name evidence="2" type="ORF">KDA_71210</name>
</gene>
<dbReference type="SUPFAM" id="SSF54427">
    <property type="entry name" value="NTF2-like"/>
    <property type="match status" value="1"/>
</dbReference>
<dbReference type="EMBL" id="BIFT01000002">
    <property type="protein sequence ID" value="GCE31637.1"/>
    <property type="molecule type" value="Genomic_DNA"/>
</dbReference>
<dbReference type="OrthoDB" id="9803476at2"/>
<dbReference type="InterPro" id="IPR011944">
    <property type="entry name" value="Steroid_delta5-4_isomerase"/>
</dbReference>
<name>A0A402BJV9_9CHLR</name>
<dbReference type="InterPro" id="IPR027843">
    <property type="entry name" value="DUF4440"/>
</dbReference>
<reference evidence="3" key="1">
    <citation type="submission" date="2018-12" db="EMBL/GenBank/DDBJ databases">
        <title>Tengunoibacter tsumagoiensis gen. nov., sp. nov., Dictyobacter kobayashii sp. nov., D. alpinus sp. nov., and D. joshuensis sp. nov. and description of Dictyobacteraceae fam. nov. within the order Ktedonobacterales isolated from Tengu-no-mugimeshi.</title>
        <authorList>
            <person name="Wang C.M."/>
            <person name="Zheng Y."/>
            <person name="Sakai Y."/>
            <person name="Toyoda A."/>
            <person name="Minakuchi Y."/>
            <person name="Abe K."/>
            <person name="Yokota A."/>
            <person name="Yabe S."/>
        </authorList>
    </citation>
    <scope>NUCLEOTIDE SEQUENCE [LARGE SCALE GENOMIC DNA]</scope>
    <source>
        <strain evidence="3">Uno16</strain>
    </source>
</reference>
<dbReference type="InterPro" id="IPR032710">
    <property type="entry name" value="NTF2-like_dom_sf"/>
</dbReference>
<sequence>MNNSQLSSTANNDQIEKLYQALIDSWNRRDAQSFAVLFTEDGETIGFDGSQLIGQSEIASNLHEIFSHHVTPPYITKVKDVRFFGPDTAILRAVVGMIPPGRTEIEPQLNAIQTLVATKSERGWLIAHLQTTPAQFHGRPDLLEQLTQEIEQVRSATHK</sequence>
<dbReference type="Proteomes" id="UP000287171">
    <property type="component" value="Unassembled WGS sequence"/>
</dbReference>
<dbReference type="RefSeq" id="WP_126631581.1">
    <property type="nucleotide sequence ID" value="NZ_BIFT01000002.1"/>
</dbReference>
<keyword evidence="3" id="KW-1185">Reference proteome</keyword>
<evidence type="ECO:0000259" key="1">
    <source>
        <dbReference type="Pfam" id="PF14534"/>
    </source>
</evidence>
<dbReference type="Pfam" id="PF14534">
    <property type="entry name" value="DUF4440"/>
    <property type="match status" value="1"/>
</dbReference>
<evidence type="ECO:0000313" key="2">
    <source>
        <dbReference type="EMBL" id="GCE31637.1"/>
    </source>
</evidence>
<dbReference type="AlphaFoldDB" id="A0A402BJV9"/>
<proteinExistence type="predicted"/>
<comment type="caution">
    <text evidence="2">The sequence shown here is derived from an EMBL/GenBank/DDBJ whole genome shotgun (WGS) entry which is preliminary data.</text>
</comment>
<protein>
    <recommendedName>
        <fullName evidence="1">DUF4440 domain-containing protein</fullName>
    </recommendedName>
</protein>
<accession>A0A402BJV9</accession>
<dbReference type="Gene3D" id="3.10.450.50">
    <property type="match status" value="1"/>
</dbReference>